<keyword evidence="3 4" id="KW-0949">S-adenosyl-L-methionine</keyword>
<evidence type="ECO:0000256" key="4">
    <source>
        <dbReference type="HAMAP-Rule" id="MF_00074"/>
    </source>
</evidence>
<dbReference type="PANTHER" id="PTHR31760">
    <property type="entry name" value="S-ADENOSYL-L-METHIONINE-DEPENDENT METHYLTRANSFERASES SUPERFAMILY PROTEIN"/>
    <property type="match status" value="1"/>
</dbReference>
<dbReference type="Pfam" id="PF02527">
    <property type="entry name" value="GidB"/>
    <property type="match status" value="1"/>
</dbReference>
<evidence type="ECO:0000256" key="1">
    <source>
        <dbReference type="ARBA" id="ARBA00022603"/>
    </source>
</evidence>
<keyword evidence="4" id="KW-0963">Cytoplasm</keyword>
<evidence type="ECO:0000313" key="6">
    <source>
        <dbReference type="Proteomes" id="UP000783742"/>
    </source>
</evidence>
<comment type="caution">
    <text evidence="4">Lacks conserved residue(s) required for the propagation of feature annotation.</text>
</comment>
<proteinExistence type="inferred from homology"/>
<dbReference type="PIRSF" id="PIRSF003078">
    <property type="entry name" value="GidB"/>
    <property type="match status" value="1"/>
</dbReference>
<dbReference type="GO" id="GO:0032259">
    <property type="term" value="P:methylation"/>
    <property type="evidence" value="ECO:0007669"/>
    <property type="project" value="UniProtKB-KW"/>
</dbReference>
<reference evidence="5 6" key="1">
    <citation type="submission" date="2021-06" db="EMBL/GenBank/DDBJ databases">
        <authorList>
            <person name="Sun Q."/>
            <person name="Li D."/>
        </authorList>
    </citation>
    <scope>NUCLEOTIDE SEQUENCE [LARGE SCALE GENOMIC DNA]</scope>
    <source>
        <strain evidence="5 6">MSJ-1</strain>
    </source>
</reference>
<dbReference type="InterPro" id="IPR003682">
    <property type="entry name" value="rRNA_ssu_MeTfrase_G"/>
</dbReference>
<accession>A0ABS6FG12</accession>
<keyword evidence="1 4" id="KW-0489">Methyltransferase</keyword>
<evidence type="ECO:0000256" key="3">
    <source>
        <dbReference type="ARBA" id="ARBA00022691"/>
    </source>
</evidence>
<feature type="binding site" evidence="4">
    <location>
        <position position="72"/>
    </location>
    <ligand>
        <name>S-adenosyl-L-methionine</name>
        <dbReference type="ChEBI" id="CHEBI:59789"/>
    </ligand>
</feature>
<feature type="binding site" evidence="4">
    <location>
        <begin position="123"/>
        <end position="124"/>
    </location>
    <ligand>
        <name>S-adenosyl-L-methionine</name>
        <dbReference type="ChEBI" id="CHEBI:59789"/>
    </ligand>
</feature>
<dbReference type="HAMAP" id="MF_00074">
    <property type="entry name" value="16SrRNA_methyltr_G"/>
    <property type="match status" value="1"/>
</dbReference>
<comment type="subcellular location">
    <subcellularLocation>
        <location evidence="4">Cytoplasm</location>
    </subcellularLocation>
</comment>
<dbReference type="NCBIfam" id="TIGR00138">
    <property type="entry name" value="rsmG_gidB"/>
    <property type="match status" value="1"/>
</dbReference>
<dbReference type="GO" id="GO:0008168">
    <property type="term" value="F:methyltransferase activity"/>
    <property type="evidence" value="ECO:0007669"/>
    <property type="project" value="UniProtKB-KW"/>
</dbReference>
<keyword evidence="6" id="KW-1185">Reference proteome</keyword>
<keyword evidence="2 4" id="KW-0808">Transferase</keyword>
<feature type="binding site" evidence="4">
    <location>
        <position position="142"/>
    </location>
    <ligand>
        <name>S-adenosyl-L-methionine</name>
        <dbReference type="ChEBI" id="CHEBI:59789"/>
    </ligand>
</feature>
<comment type="function">
    <text evidence="4">Specifically methylates the N7 position of a guanine in 16S rRNA.</text>
</comment>
<gene>
    <name evidence="4 5" type="primary">rsmG</name>
    <name evidence="5" type="ORF">KQI68_01270</name>
</gene>
<feature type="binding site" evidence="4">
    <location>
        <position position="77"/>
    </location>
    <ligand>
        <name>S-adenosyl-L-methionine</name>
        <dbReference type="ChEBI" id="CHEBI:59789"/>
    </ligand>
</feature>
<organism evidence="5 6">
    <name type="scientific">Peptoniphilus ovalis</name>
    <dbReference type="NCBI Taxonomy" id="2841503"/>
    <lineage>
        <taxon>Bacteria</taxon>
        <taxon>Bacillati</taxon>
        <taxon>Bacillota</taxon>
        <taxon>Tissierellia</taxon>
        <taxon>Tissierellales</taxon>
        <taxon>Peptoniphilaceae</taxon>
        <taxon>Peptoniphilus</taxon>
    </lineage>
</organism>
<keyword evidence="4" id="KW-0698">rRNA processing</keyword>
<dbReference type="EC" id="2.1.1.-" evidence="4"/>
<comment type="similarity">
    <text evidence="4">Belongs to the methyltransferase superfamily. RNA methyltransferase RsmG family.</text>
</comment>
<dbReference type="PANTHER" id="PTHR31760:SF0">
    <property type="entry name" value="S-ADENOSYL-L-METHIONINE-DEPENDENT METHYLTRANSFERASES SUPERFAMILY PROTEIN"/>
    <property type="match status" value="1"/>
</dbReference>
<protein>
    <recommendedName>
        <fullName evidence="4">Ribosomal RNA small subunit methyltransferase G</fullName>
        <ecNumber evidence="4">2.1.1.-</ecNumber>
    </recommendedName>
    <alternativeName>
        <fullName evidence="4">16S rRNA 7-methylguanosine methyltransferase</fullName>
        <shortName evidence="4">16S rRNA m7G methyltransferase</shortName>
    </alternativeName>
</protein>
<comment type="caution">
    <text evidence="5">The sequence shown here is derived from an EMBL/GenBank/DDBJ whole genome shotgun (WGS) entry which is preliminary data.</text>
</comment>
<dbReference type="Proteomes" id="UP000783742">
    <property type="component" value="Unassembled WGS sequence"/>
</dbReference>
<dbReference type="CDD" id="cd02440">
    <property type="entry name" value="AdoMet_MTases"/>
    <property type="match status" value="1"/>
</dbReference>
<dbReference type="EMBL" id="JAHLQO010000001">
    <property type="protein sequence ID" value="MBU5668462.1"/>
    <property type="molecule type" value="Genomic_DNA"/>
</dbReference>
<sequence length="231" mass="26524">MKLIDYFKDYDLDTKNIDKFEEYKRLILEYNEHTNLTRITEEDEFNVKHFLDSLSILKSGVIKEGLKIIDIGTGAGFPGMPVKIYNENLEITLLDSLRKRIDFLNGVIEKLKLDNIIAVHERAEEAARNEKYREKYDIALSRAVANLATLSEYTLGFVKVGGYFISQKGPEYKEEIKEAENAIKTMGAEISDIIKVNLPDEIDHYLIVIKKIKPTPKKYPRGGGKPRKQPL</sequence>
<name>A0ABS6FG12_9FIRM</name>
<evidence type="ECO:0000256" key="2">
    <source>
        <dbReference type="ARBA" id="ARBA00022679"/>
    </source>
</evidence>
<dbReference type="RefSeq" id="WP_216548221.1">
    <property type="nucleotide sequence ID" value="NZ_JAHLQO010000001.1"/>
</dbReference>
<evidence type="ECO:0000313" key="5">
    <source>
        <dbReference type="EMBL" id="MBU5668462.1"/>
    </source>
</evidence>